<dbReference type="Proteomes" id="UP000077465">
    <property type="component" value="Chromosome"/>
</dbReference>
<dbReference type="AlphaFoldDB" id="A0AAC8PX82"/>
<protein>
    <recommendedName>
        <fullName evidence="3">Phosphoribosyltransferase</fullName>
    </recommendedName>
</protein>
<dbReference type="EMBL" id="CP011376">
    <property type="protein sequence ID" value="AKG08665.1"/>
    <property type="molecule type" value="Genomic_DNA"/>
</dbReference>
<dbReference type="CDD" id="cd06223">
    <property type="entry name" value="PRTases_typeI"/>
    <property type="match status" value="1"/>
</dbReference>
<evidence type="ECO:0008006" key="3">
    <source>
        <dbReference type="Google" id="ProtNLM"/>
    </source>
</evidence>
<dbReference type="Gene3D" id="3.40.50.2020">
    <property type="match status" value="1"/>
</dbReference>
<evidence type="ECO:0000313" key="2">
    <source>
        <dbReference type="Proteomes" id="UP000077465"/>
    </source>
</evidence>
<reference evidence="1 2" key="1">
    <citation type="submission" date="2015-05" db="EMBL/GenBank/DDBJ databases">
        <authorList>
            <person name="Dickey A."/>
            <person name="Clawson M."/>
            <person name="Bono J."/>
            <person name="Loy J.D."/>
        </authorList>
    </citation>
    <scope>NUCLEOTIDE SEQUENCE [LARGE SCALE GENOMIC DNA]</scope>
    <source>
        <strain evidence="1 2">22581</strain>
    </source>
</reference>
<proteinExistence type="predicted"/>
<name>A0AAC8PX82_9GAMM</name>
<accession>A0AAC8PX82</accession>
<dbReference type="InterPro" id="IPR000836">
    <property type="entry name" value="PRTase_dom"/>
</dbReference>
<evidence type="ECO:0000313" key="1">
    <source>
        <dbReference type="EMBL" id="AKG08665.1"/>
    </source>
</evidence>
<dbReference type="InterPro" id="IPR029057">
    <property type="entry name" value="PRTase-like"/>
</dbReference>
<sequence>MLQSTKNIGNRIVRTDWGDFPNAMIAHTKDTITTHGQYLKAKSGDIDAALALVDEFLSDDFVESVQKVIADYPDVHILPVHAEEMLGRNKIPMAYALALSEMLGVKMDLNIVQAERAYRTDSDGVGRLLKRVSFDGIVVENRHYVIVDDVITQGGTLADLRAYIENNGGKVILASTLNGKPNSARIPITKATLGQLRKQAGKELEQWWQEQFGYDFPKLTESEARYLAKQIHRHGIDAVRDTLFKARP</sequence>
<gene>
    <name evidence="1" type="ORF">AAX06_01365</name>
</gene>
<dbReference type="SUPFAM" id="SSF53271">
    <property type="entry name" value="PRTase-like"/>
    <property type="match status" value="1"/>
</dbReference>
<organism evidence="1 2">
    <name type="scientific">Moraxella bovoculi</name>
    <dbReference type="NCBI Taxonomy" id="386891"/>
    <lineage>
        <taxon>Bacteria</taxon>
        <taxon>Pseudomonadati</taxon>
        <taxon>Pseudomonadota</taxon>
        <taxon>Gammaproteobacteria</taxon>
        <taxon>Moraxellales</taxon>
        <taxon>Moraxellaceae</taxon>
        <taxon>Moraxella</taxon>
    </lineage>
</organism>